<dbReference type="AlphaFoldDB" id="X1QTY2"/>
<proteinExistence type="predicted"/>
<name>X1QTY2_9ZZZZ</name>
<dbReference type="EMBL" id="BARV01036479">
    <property type="protein sequence ID" value="GAI54365.1"/>
    <property type="molecule type" value="Genomic_DNA"/>
</dbReference>
<sequence length="59" mass="6831">MFVPEGQSKIPADGRTEDYEFKIIYEIGKALTIPYNVQKVNAGEPDARENRRLRIQNHL</sequence>
<accession>X1QTY2</accession>
<evidence type="ECO:0000313" key="1">
    <source>
        <dbReference type="EMBL" id="GAI54365.1"/>
    </source>
</evidence>
<comment type="caution">
    <text evidence="1">The sequence shown here is derived from an EMBL/GenBank/DDBJ whole genome shotgun (WGS) entry which is preliminary data.</text>
</comment>
<organism evidence="1">
    <name type="scientific">marine sediment metagenome</name>
    <dbReference type="NCBI Taxonomy" id="412755"/>
    <lineage>
        <taxon>unclassified sequences</taxon>
        <taxon>metagenomes</taxon>
        <taxon>ecological metagenomes</taxon>
    </lineage>
</organism>
<gene>
    <name evidence="1" type="ORF">S06H3_56678</name>
</gene>
<reference evidence="1" key="1">
    <citation type="journal article" date="2014" name="Front. Microbiol.">
        <title>High frequency of phylogenetically diverse reductive dehalogenase-homologous genes in deep subseafloor sedimentary metagenomes.</title>
        <authorList>
            <person name="Kawai M."/>
            <person name="Futagami T."/>
            <person name="Toyoda A."/>
            <person name="Takaki Y."/>
            <person name="Nishi S."/>
            <person name="Hori S."/>
            <person name="Arai W."/>
            <person name="Tsubouchi T."/>
            <person name="Morono Y."/>
            <person name="Uchiyama I."/>
            <person name="Ito T."/>
            <person name="Fujiyama A."/>
            <person name="Inagaki F."/>
            <person name="Takami H."/>
        </authorList>
    </citation>
    <scope>NUCLEOTIDE SEQUENCE</scope>
    <source>
        <strain evidence="1">Expedition CK06-06</strain>
    </source>
</reference>
<protein>
    <submittedName>
        <fullName evidence="1">Uncharacterized protein</fullName>
    </submittedName>
</protein>